<reference evidence="3" key="1">
    <citation type="submission" date="2023-07" db="EMBL/GenBank/DDBJ databases">
        <title>Novel species in the genus Lipingzhangella isolated from Sambhar Salt Lake.</title>
        <authorList>
            <person name="Jiya N."/>
            <person name="Kajale S."/>
            <person name="Sharma A."/>
        </authorList>
    </citation>
    <scope>NUCLEOTIDE SEQUENCE [LARGE SCALE GENOMIC DNA]</scope>
    <source>
        <strain evidence="3">LS1_29</strain>
    </source>
</reference>
<dbReference type="Proteomes" id="UP001250214">
    <property type="component" value="Unassembled WGS sequence"/>
</dbReference>
<dbReference type="NCBIfam" id="NF038324">
    <property type="entry name" value="DrmB_fam"/>
    <property type="match status" value="1"/>
</dbReference>
<evidence type="ECO:0000259" key="1">
    <source>
        <dbReference type="Pfam" id="PF09369"/>
    </source>
</evidence>
<evidence type="ECO:0000313" key="3">
    <source>
        <dbReference type="Proteomes" id="UP001250214"/>
    </source>
</evidence>
<gene>
    <name evidence="2" type="ORF">RIF23_16190</name>
</gene>
<dbReference type="Pfam" id="PF09369">
    <property type="entry name" value="MZB"/>
    <property type="match status" value="1"/>
</dbReference>
<keyword evidence="3" id="KW-1185">Reference proteome</keyword>
<name>A0ABU2HB68_9ACTN</name>
<accession>A0ABU2HB68</accession>
<dbReference type="InterPro" id="IPR047721">
    <property type="entry name" value="DrmB"/>
</dbReference>
<comment type="caution">
    <text evidence="2">The sequence shown here is derived from an EMBL/GenBank/DDBJ whole genome shotgun (WGS) entry which is preliminary data.</text>
</comment>
<organism evidence="2 3">
    <name type="scientific">Lipingzhangella rawalii</name>
    <dbReference type="NCBI Taxonomy" id="2055835"/>
    <lineage>
        <taxon>Bacteria</taxon>
        <taxon>Bacillati</taxon>
        <taxon>Actinomycetota</taxon>
        <taxon>Actinomycetes</taxon>
        <taxon>Streptosporangiales</taxon>
        <taxon>Nocardiopsidaceae</taxon>
        <taxon>Lipingzhangella</taxon>
    </lineage>
</organism>
<feature type="domain" description="MrfA-like Zn-binding" evidence="1">
    <location>
        <begin position="495"/>
        <end position="593"/>
    </location>
</feature>
<evidence type="ECO:0000313" key="2">
    <source>
        <dbReference type="EMBL" id="MDS1271834.1"/>
    </source>
</evidence>
<protein>
    <submittedName>
        <fullName evidence="2">DUF1998 domain-containing protein</fullName>
    </submittedName>
</protein>
<dbReference type="RefSeq" id="WP_310913390.1">
    <property type="nucleotide sequence ID" value="NZ_JAVLVT010000008.1"/>
</dbReference>
<proteinExistence type="predicted"/>
<dbReference type="EMBL" id="JAVLVT010000008">
    <property type="protein sequence ID" value="MDS1271834.1"/>
    <property type="molecule type" value="Genomic_DNA"/>
</dbReference>
<dbReference type="InterPro" id="IPR018973">
    <property type="entry name" value="MZB"/>
</dbReference>
<sequence>MAKTTQHRRRVGTARPSHLMFTSGVGALVDLPNFSALVSGIDDWNYDPVPEWEPLSEPRLLNAVSTLLDAPVSELRTPPWRDDASNPEEAARVGVPTIPFPQWLRCTACNRLAKLDSGDWGFTNELPRQPDKAHFHHANCSGKKNSKPLAVPARFVLACTNGHLDDFPYVPFVHKGDACPVAPHPRLTMRDRGGNQGPDVLIKCVSCSEYRPIRDAMGERGRENLPRCRGRHPHLGTWEENGCGADTLKVLAVGASNQWFPEVRSALAMPPTKANALDNEIEKRWDRLVKATSIDKLEILLEEPRYAPLNDWALPEVWEAIERRRAAEQDGDTAVDTATDLRTPEWEILSTPNPPNNQEDFALRRDPDGVPASLRGMFADVVQVERIREVRALVGFTRLDAPDPEDPELVQRAPLSRGKPSWVPASEVRGEGIFLRVDEDMIATWEQKVATSPAVVEHREAYRRFRQNRYSGRISGDVDPLRGWPGPRYLALHTLSHLVVRTIALECGYNAASLSERIYAQPGQAGILIYTAVPDAEGTLGGLVSLAEPEPLQRLLRRALADARRCSSDPLCAERLPRAPADLLHGAACHVCLFVSETTCERGNRFLDRRFVVPIDAELPPLWGEAR</sequence>